<dbReference type="InterPro" id="IPR046290">
    <property type="entry name" value="DUF6327"/>
</dbReference>
<name>A0A199XP33_9FLAO</name>
<dbReference type="AlphaFoldDB" id="A0A199XP33"/>
<dbReference type="PATRIC" id="fig|29536.5.peg.2290"/>
<evidence type="ECO:0000313" key="3">
    <source>
        <dbReference type="Proteomes" id="UP000093807"/>
    </source>
</evidence>
<evidence type="ECO:0008006" key="4">
    <source>
        <dbReference type="Google" id="ProtNLM"/>
    </source>
</evidence>
<sequence length="84" mass="9968">MEPKKYSSYAEIDRDLEILKLEKDIHFQKLLLSVQKTKESFEPKNIINSYLSSFKSTLSNNYVQILQVAIPYIIGWFINRKRGR</sequence>
<dbReference type="OrthoDB" id="1449018at2"/>
<keyword evidence="3" id="KW-1185">Reference proteome</keyword>
<gene>
    <name evidence="2" type="ORF">FLB_21940</name>
</gene>
<organism evidence="2 3">
    <name type="scientific">Flavobacterium succinicans</name>
    <dbReference type="NCBI Taxonomy" id="29536"/>
    <lineage>
        <taxon>Bacteria</taxon>
        <taxon>Pseudomonadati</taxon>
        <taxon>Bacteroidota</taxon>
        <taxon>Flavobacteriia</taxon>
        <taxon>Flavobacteriales</taxon>
        <taxon>Flavobacteriaceae</taxon>
        <taxon>Flavobacterium</taxon>
    </lineage>
</organism>
<keyword evidence="1" id="KW-0812">Transmembrane</keyword>
<accession>A0A199XP33</accession>
<dbReference type="RefSeq" id="WP_064715975.1">
    <property type="nucleotide sequence ID" value="NZ_JMTM01000060.1"/>
</dbReference>
<feature type="transmembrane region" description="Helical" evidence="1">
    <location>
        <begin position="61"/>
        <end position="78"/>
    </location>
</feature>
<reference evidence="2 3" key="1">
    <citation type="submission" date="2016-06" db="EMBL/GenBank/DDBJ databases">
        <title>Draft genome sequence of Flavobacterium succinicans strain DD5b.</title>
        <authorList>
            <person name="Poehlein A."/>
            <person name="Daniel R."/>
            <person name="Simeonova D.D."/>
        </authorList>
    </citation>
    <scope>NUCLEOTIDE SEQUENCE [LARGE SCALE GENOMIC DNA]</scope>
    <source>
        <strain evidence="2 3">DD5b</strain>
    </source>
</reference>
<dbReference type="Pfam" id="PF19852">
    <property type="entry name" value="DUF6327"/>
    <property type="match status" value="1"/>
</dbReference>
<evidence type="ECO:0000313" key="2">
    <source>
        <dbReference type="EMBL" id="OAZ03405.1"/>
    </source>
</evidence>
<keyword evidence="1" id="KW-1133">Transmembrane helix</keyword>
<comment type="caution">
    <text evidence="2">The sequence shown here is derived from an EMBL/GenBank/DDBJ whole genome shotgun (WGS) entry which is preliminary data.</text>
</comment>
<proteinExistence type="predicted"/>
<keyword evidence="1" id="KW-0472">Membrane</keyword>
<dbReference type="Proteomes" id="UP000093807">
    <property type="component" value="Unassembled WGS sequence"/>
</dbReference>
<protein>
    <recommendedName>
        <fullName evidence="4">Glutaminyl-tRNA synthetase</fullName>
    </recommendedName>
</protein>
<evidence type="ECO:0000256" key="1">
    <source>
        <dbReference type="SAM" id="Phobius"/>
    </source>
</evidence>
<dbReference type="EMBL" id="JMTM01000060">
    <property type="protein sequence ID" value="OAZ03405.1"/>
    <property type="molecule type" value="Genomic_DNA"/>
</dbReference>